<evidence type="ECO:0000313" key="2">
    <source>
        <dbReference type="Proteomes" id="UP000198640"/>
    </source>
</evidence>
<reference evidence="1 2" key="1">
    <citation type="submission" date="2016-10" db="EMBL/GenBank/DDBJ databases">
        <authorList>
            <person name="de Groot N.N."/>
        </authorList>
    </citation>
    <scope>NUCLEOTIDE SEQUENCE [LARGE SCALE GENOMIC DNA]</scope>
    <source>
        <strain evidence="1 2">Nm1</strain>
    </source>
</reference>
<keyword evidence="2" id="KW-1185">Reference proteome</keyword>
<dbReference type="AlphaFoldDB" id="A0A1H3PIE5"/>
<dbReference type="EMBL" id="FNOY01000099">
    <property type="protein sequence ID" value="SDZ00841.1"/>
    <property type="molecule type" value="Genomic_DNA"/>
</dbReference>
<name>A0A1H3PIE5_9PROT</name>
<accession>A0A1H3PIE5</accession>
<protein>
    <submittedName>
        <fullName evidence="1">Uncharacterized protein</fullName>
    </submittedName>
</protein>
<dbReference type="RefSeq" id="WP_143032358.1">
    <property type="nucleotide sequence ID" value="NZ_FNOY01000099.1"/>
</dbReference>
<dbReference type="OrthoDB" id="8547176at2"/>
<sequence length="215" mass="23061">MIDKLIAKISNPIAASCSSGSSSFSTQHRHFWSLSLLVVGLSCYAPSSDAAAPETALNNSPAWLNLEIAGISLSTAPEKISEKLAAQGYVQSGEHAFLKETPLAGGRKTLYRVEVEDNTTQRSITYTRTESGGRVKSPIARSRIIPEDEQVWVRPLYAAVCEQVQEAIRQVRACSPAEASDIGFGQGALVKVSDQVEAMLDASGPNTAAKIIQRK</sequence>
<dbReference type="Proteomes" id="UP000198640">
    <property type="component" value="Unassembled WGS sequence"/>
</dbReference>
<organism evidence="1 2">
    <name type="scientific">Nitrosomonas halophila</name>
    <dbReference type="NCBI Taxonomy" id="44576"/>
    <lineage>
        <taxon>Bacteria</taxon>
        <taxon>Pseudomonadati</taxon>
        <taxon>Pseudomonadota</taxon>
        <taxon>Betaproteobacteria</taxon>
        <taxon>Nitrosomonadales</taxon>
        <taxon>Nitrosomonadaceae</taxon>
        <taxon>Nitrosomonas</taxon>
    </lineage>
</organism>
<evidence type="ECO:0000313" key="1">
    <source>
        <dbReference type="EMBL" id="SDZ00841.1"/>
    </source>
</evidence>
<gene>
    <name evidence="1" type="ORF">SAMN05421881_109910</name>
</gene>
<proteinExistence type="predicted"/>